<evidence type="ECO:0000313" key="2">
    <source>
        <dbReference type="EMBL" id="PWI68907.1"/>
    </source>
</evidence>
<dbReference type="EMBL" id="LCWV01000013">
    <property type="protein sequence ID" value="PWI68907.1"/>
    <property type="molecule type" value="Genomic_DNA"/>
</dbReference>
<evidence type="ECO:0000313" key="3">
    <source>
        <dbReference type="Proteomes" id="UP000245956"/>
    </source>
</evidence>
<sequence length="598" mass="65562">MIESAVAARTGEMTGPAKIDARCKATQAVDQVAGTLWAIGSVHGMALVRPIYSTPSPEAEGTSEPVASKLSMHEPGYEQIHASQSAKKSCTTPRGYSESIALTHSHPSLAPHPSLPQQAEEGSAQNMKAAALICVTGSVALALPGPSTAGRGVQPALENERRSTLKPFVPKMRVILPICFPKDRRARPTNEDCGTALYCHYWEVKKDSDLFWERKYPDEAACLRDHETEAEHKKKKLARGPLLAWQKGSLPAWQEARQPVEECSVNHVDEGACGTEAYCLSYNRKPVPDNKYRNAYDCFEAHDDPPTTANPPKQNAKPTEERPATPSSSKELLGWAAPPSKKPFPELDGCTAKELAPLSLAEQAARCGTGNICRNMGGFDGNSQASRECFDKFVDPPTRPKSILPYKIGTFNPNGAHQTQDCVDYSSSEDKCGTAKTCSLYNNLMEHDDMYRSEADCLAAHGPKRLWPFVKAPAKSPEGCSRLLATDVRFPDTANRCGTDLACEAMVGRPGQRFDNEDDCYAAFEPRQEEKPKELKDYKVGTATGSELAFECNDFGLDQDKCGTARYCRLFSLRKSDLYKSNRDCLDHHKPPPADASR</sequence>
<reference evidence="2 3" key="1">
    <citation type="journal article" date="2016" name="Front. Microbiol.">
        <title>Genome and transcriptome sequences reveal the specific parasitism of the nematophagous Purpureocillium lilacinum 36-1.</title>
        <authorList>
            <person name="Xie J."/>
            <person name="Li S."/>
            <person name="Mo C."/>
            <person name="Xiao X."/>
            <person name="Peng D."/>
            <person name="Wang G."/>
            <person name="Xiao Y."/>
        </authorList>
    </citation>
    <scope>NUCLEOTIDE SEQUENCE [LARGE SCALE GENOMIC DNA]</scope>
    <source>
        <strain evidence="2 3">36-1</strain>
    </source>
</reference>
<organism evidence="2 3">
    <name type="scientific">Purpureocillium lilacinum</name>
    <name type="common">Paecilomyces lilacinus</name>
    <dbReference type="NCBI Taxonomy" id="33203"/>
    <lineage>
        <taxon>Eukaryota</taxon>
        <taxon>Fungi</taxon>
        <taxon>Dikarya</taxon>
        <taxon>Ascomycota</taxon>
        <taxon>Pezizomycotina</taxon>
        <taxon>Sordariomycetes</taxon>
        <taxon>Hypocreomycetidae</taxon>
        <taxon>Hypocreales</taxon>
        <taxon>Ophiocordycipitaceae</taxon>
        <taxon>Purpureocillium</taxon>
    </lineage>
</organism>
<comment type="caution">
    <text evidence="2">The sequence shown here is derived from an EMBL/GenBank/DDBJ whole genome shotgun (WGS) entry which is preliminary data.</text>
</comment>
<gene>
    <name evidence="2" type="ORF">PCL_01292</name>
</gene>
<name>A0A2U3E327_PURLI</name>
<accession>A0A2U3E327</accession>
<proteinExistence type="predicted"/>
<evidence type="ECO:0000256" key="1">
    <source>
        <dbReference type="SAM" id="MobiDB-lite"/>
    </source>
</evidence>
<dbReference type="AlphaFoldDB" id="A0A2U3E327"/>
<feature type="region of interest" description="Disordered" evidence="1">
    <location>
        <begin position="298"/>
        <end position="338"/>
    </location>
</feature>
<protein>
    <submittedName>
        <fullName evidence="2">Uncharacterized protein</fullName>
    </submittedName>
</protein>
<dbReference type="Proteomes" id="UP000245956">
    <property type="component" value="Unassembled WGS sequence"/>
</dbReference>